<dbReference type="RefSeq" id="WP_344601542.1">
    <property type="nucleotide sequence ID" value="NZ_BAAAHE010000007.1"/>
</dbReference>
<dbReference type="PANTHER" id="PTHR36923">
    <property type="entry name" value="FERREDOXIN"/>
    <property type="match status" value="1"/>
</dbReference>
<dbReference type="EMBL" id="BAAAHE010000007">
    <property type="protein sequence ID" value="GAA0607240.1"/>
    <property type="molecule type" value="Genomic_DNA"/>
</dbReference>
<accession>A0ABN1GA99</accession>
<keyword evidence="4" id="KW-0249">Electron transport</keyword>
<reference evidence="8 9" key="1">
    <citation type="journal article" date="2019" name="Int. J. Syst. Evol. Microbiol.">
        <title>The Global Catalogue of Microorganisms (GCM) 10K type strain sequencing project: providing services to taxonomists for standard genome sequencing and annotation.</title>
        <authorList>
            <consortium name="The Broad Institute Genomics Platform"/>
            <consortium name="The Broad Institute Genome Sequencing Center for Infectious Disease"/>
            <person name="Wu L."/>
            <person name="Ma J."/>
        </authorList>
    </citation>
    <scope>NUCLEOTIDE SEQUENCE [LARGE SCALE GENOMIC DNA]</scope>
    <source>
        <strain evidence="8 9">JCM 10671</strain>
    </source>
</reference>
<evidence type="ECO:0000256" key="1">
    <source>
        <dbReference type="ARBA" id="ARBA00001927"/>
    </source>
</evidence>
<evidence type="ECO:0000256" key="7">
    <source>
        <dbReference type="ARBA" id="ARBA00023291"/>
    </source>
</evidence>
<keyword evidence="9" id="KW-1185">Reference proteome</keyword>
<sequence length="76" mass="8344">MTAKLWIDSDVCMSSGRCVADLPRVFRFDDEEIAELVPDADIDAEFDAHRDLLVAAVRNCPAGAIHLQEDGVEVEA</sequence>
<comment type="caution">
    <text evidence="8">The sequence shown here is derived from an EMBL/GenBank/DDBJ whole genome shotgun (WGS) entry which is preliminary data.</text>
</comment>
<name>A0ABN1GA99_9ACTN</name>
<keyword evidence="3" id="KW-0479">Metal-binding</keyword>
<keyword evidence="5" id="KW-0408">Iron</keyword>
<evidence type="ECO:0000256" key="2">
    <source>
        <dbReference type="ARBA" id="ARBA00022448"/>
    </source>
</evidence>
<dbReference type="SUPFAM" id="SSF54862">
    <property type="entry name" value="4Fe-4S ferredoxins"/>
    <property type="match status" value="1"/>
</dbReference>
<keyword evidence="6" id="KW-0411">Iron-sulfur</keyword>
<evidence type="ECO:0000256" key="3">
    <source>
        <dbReference type="ARBA" id="ARBA00022723"/>
    </source>
</evidence>
<dbReference type="Pfam" id="PF13459">
    <property type="entry name" value="Fer4_15"/>
    <property type="match status" value="1"/>
</dbReference>
<dbReference type="InterPro" id="IPR051269">
    <property type="entry name" value="Fe-S_cluster_ET"/>
</dbReference>
<keyword evidence="7" id="KW-0003">3Fe-4S</keyword>
<gene>
    <name evidence="8" type="ORF">GCM10009547_06460</name>
</gene>
<evidence type="ECO:0000256" key="4">
    <source>
        <dbReference type="ARBA" id="ARBA00022982"/>
    </source>
</evidence>
<evidence type="ECO:0000313" key="9">
    <source>
        <dbReference type="Proteomes" id="UP001500957"/>
    </source>
</evidence>
<protein>
    <submittedName>
        <fullName evidence="8">Ferredoxin</fullName>
    </submittedName>
</protein>
<dbReference type="PANTHER" id="PTHR36923:SF3">
    <property type="entry name" value="FERREDOXIN"/>
    <property type="match status" value="1"/>
</dbReference>
<organism evidence="8 9">
    <name type="scientific">Sporichthya brevicatena</name>
    <dbReference type="NCBI Taxonomy" id="171442"/>
    <lineage>
        <taxon>Bacteria</taxon>
        <taxon>Bacillati</taxon>
        <taxon>Actinomycetota</taxon>
        <taxon>Actinomycetes</taxon>
        <taxon>Sporichthyales</taxon>
        <taxon>Sporichthyaceae</taxon>
        <taxon>Sporichthya</taxon>
    </lineage>
</organism>
<evidence type="ECO:0000313" key="8">
    <source>
        <dbReference type="EMBL" id="GAA0607240.1"/>
    </source>
</evidence>
<dbReference type="Gene3D" id="3.30.70.20">
    <property type="match status" value="1"/>
</dbReference>
<evidence type="ECO:0000256" key="6">
    <source>
        <dbReference type="ARBA" id="ARBA00023014"/>
    </source>
</evidence>
<keyword evidence="2" id="KW-0813">Transport</keyword>
<proteinExistence type="predicted"/>
<evidence type="ECO:0000256" key="5">
    <source>
        <dbReference type="ARBA" id="ARBA00023004"/>
    </source>
</evidence>
<dbReference type="Proteomes" id="UP001500957">
    <property type="component" value="Unassembled WGS sequence"/>
</dbReference>
<comment type="cofactor">
    <cofactor evidence="1">
        <name>[3Fe-4S] cluster</name>
        <dbReference type="ChEBI" id="CHEBI:21137"/>
    </cofactor>
</comment>